<keyword evidence="2" id="KW-1185">Reference proteome</keyword>
<dbReference type="Proteomes" id="UP000675881">
    <property type="component" value="Chromosome 15"/>
</dbReference>
<gene>
    <name evidence="1" type="ORF">LSAA_5972</name>
</gene>
<accession>A0A7R8CM42</accession>
<protein>
    <submittedName>
        <fullName evidence="1">(salmon louse) hypothetical protein</fullName>
    </submittedName>
</protein>
<evidence type="ECO:0000313" key="2">
    <source>
        <dbReference type="Proteomes" id="UP000675881"/>
    </source>
</evidence>
<evidence type="ECO:0000313" key="1">
    <source>
        <dbReference type="EMBL" id="CAF2863127.1"/>
    </source>
</evidence>
<sequence>MINETGHASTKEVLEIKCLGPKGFTGNNHEGLSKRIMSLVMKKKPLLADNTSANIIFMIKSFHKNLKSAPAKSGVTFEQIQWKESLSTKEIRELICNKIKEGGKLFVWYCSCPSSQDLLSLNSISHSLWKMKKALNETIFFVLGQTNLRTTGTDLTNPNAALRLQKMRPSSTNYISWGKTSELVDIYRRASSANILKK</sequence>
<reference evidence="1" key="1">
    <citation type="submission" date="2021-02" db="EMBL/GenBank/DDBJ databases">
        <authorList>
            <person name="Bekaert M."/>
        </authorList>
    </citation>
    <scope>NUCLEOTIDE SEQUENCE</scope>
    <source>
        <strain evidence="1">IoA-00</strain>
    </source>
</reference>
<organism evidence="1 2">
    <name type="scientific">Lepeophtheirus salmonis</name>
    <name type="common">Salmon louse</name>
    <name type="synonym">Caligus salmonis</name>
    <dbReference type="NCBI Taxonomy" id="72036"/>
    <lineage>
        <taxon>Eukaryota</taxon>
        <taxon>Metazoa</taxon>
        <taxon>Ecdysozoa</taxon>
        <taxon>Arthropoda</taxon>
        <taxon>Crustacea</taxon>
        <taxon>Multicrustacea</taxon>
        <taxon>Hexanauplia</taxon>
        <taxon>Copepoda</taxon>
        <taxon>Siphonostomatoida</taxon>
        <taxon>Caligidae</taxon>
        <taxon>Lepeophtheirus</taxon>
    </lineage>
</organism>
<name>A0A7R8CM42_LEPSM</name>
<proteinExistence type="predicted"/>
<dbReference type="AlphaFoldDB" id="A0A7R8CM42"/>
<dbReference type="EMBL" id="HG994594">
    <property type="protein sequence ID" value="CAF2863127.1"/>
    <property type="molecule type" value="Genomic_DNA"/>
</dbReference>